<feature type="region of interest" description="Disordered" evidence="1">
    <location>
        <begin position="917"/>
        <end position="958"/>
    </location>
</feature>
<dbReference type="AlphaFoldDB" id="A0AAV6IU06"/>
<dbReference type="PANTHER" id="PTHR45748">
    <property type="entry name" value="1-PHOSPHATIDYLINOSITOL 3-PHOSPHATE 5-KINASE-RELATED"/>
    <property type="match status" value="1"/>
</dbReference>
<dbReference type="GO" id="GO:0046854">
    <property type="term" value="P:phosphatidylinositol phosphate biosynthetic process"/>
    <property type="evidence" value="ECO:0007669"/>
    <property type="project" value="TreeGrafter"/>
</dbReference>
<dbReference type="GO" id="GO:0005524">
    <property type="term" value="F:ATP binding"/>
    <property type="evidence" value="ECO:0007669"/>
    <property type="project" value="InterPro"/>
</dbReference>
<accession>A0AAV6IU06</accession>
<dbReference type="GO" id="GO:0010008">
    <property type="term" value="C:endosome membrane"/>
    <property type="evidence" value="ECO:0007669"/>
    <property type="project" value="TreeGrafter"/>
</dbReference>
<dbReference type="PANTHER" id="PTHR45748:SF14">
    <property type="entry name" value="1-PHOSPHATIDYLINOSITOL-3-PHOSPHATE 5-KINASE FAB1C-RELATED"/>
    <property type="match status" value="1"/>
</dbReference>
<name>A0AAV6IU06_9ERIC</name>
<protein>
    <submittedName>
        <fullName evidence="2">Uncharacterized protein</fullName>
    </submittedName>
</protein>
<dbReference type="EMBL" id="JACTNZ010000009">
    <property type="protein sequence ID" value="KAG5532226.1"/>
    <property type="molecule type" value="Genomic_DNA"/>
</dbReference>
<evidence type="ECO:0000313" key="2">
    <source>
        <dbReference type="EMBL" id="KAG5532226.1"/>
    </source>
</evidence>
<dbReference type="SUPFAM" id="SSF52029">
    <property type="entry name" value="GroEL apical domain-like"/>
    <property type="match status" value="1"/>
</dbReference>
<feature type="compositionally biased region" description="Polar residues" evidence="1">
    <location>
        <begin position="925"/>
        <end position="939"/>
    </location>
</feature>
<dbReference type="InterPro" id="IPR002423">
    <property type="entry name" value="Cpn60/GroEL/TCP-1"/>
</dbReference>
<reference evidence="2" key="1">
    <citation type="submission" date="2020-08" db="EMBL/GenBank/DDBJ databases">
        <title>Plant Genome Project.</title>
        <authorList>
            <person name="Zhang R.-G."/>
        </authorList>
    </citation>
    <scope>NUCLEOTIDE SEQUENCE</scope>
    <source>
        <strain evidence="2">WSP0</strain>
        <tissue evidence="2">Leaf</tissue>
    </source>
</reference>
<evidence type="ECO:0000256" key="1">
    <source>
        <dbReference type="SAM" id="MobiDB-lite"/>
    </source>
</evidence>
<keyword evidence="3" id="KW-1185">Reference proteome</keyword>
<dbReference type="FunFam" id="3.50.7.10:FF:000007">
    <property type="entry name" value="1-phosphatidylinositol 3-phosphate 5-kinase isoform X1"/>
    <property type="match status" value="1"/>
</dbReference>
<dbReference type="Gene3D" id="3.50.7.10">
    <property type="entry name" value="GroEL"/>
    <property type="match status" value="1"/>
</dbReference>
<organism evidence="2 3">
    <name type="scientific">Rhododendron griersonianum</name>
    <dbReference type="NCBI Taxonomy" id="479676"/>
    <lineage>
        <taxon>Eukaryota</taxon>
        <taxon>Viridiplantae</taxon>
        <taxon>Streptophyta</taxon>
        <taxon>Embryophyta</taxon>
        <taxon>Tracheophyta</taxon>
        <taxon>Spermatophyta</taxon>
        <taxon>Magnoliopsida</taxon>
        <taxon>eudicotyledons</taxon>
        <taxon>Gunneridae</taxon>
        <taxon>Pentapetalae</taxon>
        <taxon>asterids</taxon>
        <taxon>Ericales</taxon>
        <taxon>Ericaceae</taxon>
        <taxon>Ericoideae</taxon>
        <taxon>Rhodoreae</taxon>
        <taxon>Rhododendron</taxon>
    </lineage>
</organism>
<dbReference type="Pfam" id="PF00118">
    <property type="entry name" value="Cpn60_TCP1"/>
    <property type="match status" value="1"/>
</dbReference>
<dbReference type="Proteomes" id="UP000823749">
    <property type="component" value="Chromosome 9"/>
</dbReference>
<sequence length="1048" mass="117246">MANPLPDDVLNLAFIVESRVHDQLIAFEAAAENLREAQNALNLARKRFFGRGALLFAEENRIPIVTQRDVEFVEDWGPTFDWNGVAFYPEPNNINVIDAGEHEETIQRAHNRLQEFEDALDPFEDAIEAIEQPSEAHRAAAAPLVKATIIPVVNRRHLRLVRVLRNQFGWTGNAMYPRSNDVRMFYGVMTQAEGDAAEDDLAEIANNMRFRKGARGTPRSRNDGQFNKDTMAVLTRPERGYGDPENTDDCGDDLSIFRDQCEKLQKPLDFESNGLIWFLPPPEDEDDDAENNFFTYKDEIGDSGVVFSSSSSLASAFPAKEKQNEGHKEPLRAVVQGHFRALVSQLLQGEGVKVGKENSREDWLDIVTAIAWQAANFVRPATSRGGSVDPGDYVKEIDHLKLVVSKIEARRPNLLLVEKSVSSYAQEYLLEKEISLVLNIKRPLLDRIARCTGALITPSIDNISTTRLGHCELFRLERVSEELENGNQSNKKTSKTLMFFEGCPRRLGCTGSSHKELKKVKHVVQYAAFAAYHLSPETSFLADEGASLPKMKMKPSMSILERTTADNPISAISDSVCSVNYQAVANDHDIDDGSPSPKLDLGGQRSFSEHLNPVLETTDQEEKQLKEVFELGEPDRVDENDGSVEYYSAADSQQSIVVSFSSCCVLNGTVFERSQLLRIKFYGCFDKPLGRYLQVDLFDQASSCRSCKEPVEAHVLCYTHQQGNLTINVRKISSVKLPGYHDGKIWMFGSMVAFFRYSPIDILSVHLPPSVLEFNSHLHQEWIRKEVAELLSKTKALYKDLSAVLSSIEEALGFEKPDASELGDHIMELKELVIEESSDYMALLQTSDEGTMPVDQTSVDILGLNCLRRSLVIGSHVWDRCLCSLDSMLKQSSLISYIEPKEWRSDLCSKDISIDHDHEDKVSESSKSQEFSMHGIQSEQQDEPKCLPSEPTEPGQTISAPCQQYKQEELQSDGKFIVGMTSIDTGPSTVSNLSDKIDSAWSGTDQLPLTAQLNPQPDGPQFVSVKHINQAESPTFRRLSSPVKSLLF</sequence>
<evidence type="ECO:0000313" key="3">
    <source>
        <dbReference type="Proteomes" id="UP000823749"/>
    </source>
</evidence>
<gene>
    <name evidence="2" type="ORF">RHGRI_026751</name>
</gene>
<comment type="caution">
    <text evidence="2">The sequence shown here is derived from an EMBL/GenBank/DDBJ whole genome shotgun (WGS) entry which is preliminary data.</text>
</comment>
<dbReference type="InterPro" id="IPR027409">
    <property type="entry name" value="GroEL-like_apical_dom_sf"/>
</dbReference>
<dbReference type="GO" id="GO:0000285">
    <property type="term" value="F:1-phosphatidylinositol-3-phosphate 5-kinase activity"/>
    <property type="evidence" value="ECO:0007669"/>
    <property type="project" value="TreeGrafter"/>
</dbReference>
<proteinExistence type="predicted"/>